<dbReference type="PANTHER" id="PTHR34535">
    <property type="entry name" value="HYDROGENASE MATURATION FACTOR HYPA"/>
    <property type="match status" value="1"/>
</dbReference>
<dbReference type="HAMAP" id="MF_00213">
    <property type="entry name" value="HypA_HybF"/>
    <property type="match status" value="1"/>
</dbReference>
<keyword evidence="6" id="KW-1185">Reference proteome</keyword>
<dbReference type="PANTHER" id="PTHR34535:SF3">
    <property type="entry name" value="HYDROGENASE MATURATION FACTOR HYPA"/>
    <property type="match status" value="1"/>
</dbReference>
<dbReference type="RefSeq" id="WP_146517464.1">
    <property type="nucleotide sequence ID" value="NZ_SJPI01000004.1"/>
</dbReference>
<sequence length="123" mass="13716">MHEHSLVKNLLRQADAIRRQHDAKRVDEIRVEIGPLSGVEPLLLASAFKQLACEEIFCNAQLIIDQVELVARCNACEKQFVIHDFDFRCADCGRGVDVIRGDELQLVSVSLASDEPATTGKTR</sequence>
<dbReference type="InterPro" id="IPR000688">
    <property type="entry name" value="HypA/HybF"/>
</dbReference>
<accession>A0A5C5WBM2</accession>
<protein>
    <recommendedName>
        <fullName evidence="4">Hydrogenase maturation factor HypA</fullName>
    </recommendedName>
</protein>
<organism evidence="5 6">
    <name type="scientific">Rubripirellula amarantea</name>
    <dbReference type="NCBI Taxonomy" id="2527999"/>
    <lineage>
        <taxon>Bacteria</taxon>
        <taxon>Pseudomonadati</taxon>
        <taxon>Planctomycetota</taxon>
        <taxon>Planctomycetia</taxon>
        <taxon>Pirellulales</taxon>
        <taxon>Pirellulaceae</taxon>
        <taxon>Rubripirellula</taxon>
    </lineage>
</organism>
<feature type="binding site" evidence="4">
    <location>
        <position position="76"/>
    </location>
    <ligand>
        <name>Zn(2+)</name>
        <dbReference type="ChEBI" id="CHEBI:29105"/>
    </ligand>
</feature>
<gene>
    <name evidence="4" type="primary">hypA</name>
    <name evidence="5" type="ORF">Pla22_50500</name>
</gene>
<dbReference type="PIRSF" id="PIRSF004761">
    <property type="entry name" value="Hydrgn_mat_HypA"/>
    <property type="match status" value="1"/>
</dbReference>
<dbReference type="GO" id="GO:0008270">
    <property type="term" value="F:zinc ion binding"/>
    <property type="evidence" value="ECO:0007669"/>
    <property type="project" value="UniProtKB-UniRule"/>
</dbReference>
<name>A0A5C5WBM2_9BACT</name>
<dbReference type="GO" id="GO:0016151">
    <property type="term" value="F:nickel cation binding"/>
    <property type="evidence" value="ECO:0007669"/>
    <property type="project" value="UniProtKB-UniRule"/>
</dbReference>
<dbReference type="EMBL" id="SJPI01000004">
    <property type="protein sequence ID" value="TWT48050.1"/>
    <property type="molecule type" value="Genomic_DNA"/>
</dbReference>
<reference evidence="5 6" key="1">
    <citation type="submission" date="2019-02" db="EMBL/GenBank/DDBJ databases">
        <title>Deep-cultivation of Planctomycetes and their phenomic and genomic characterization uncovers novel biology.</title>
        <authorList>
            <person name="Wiegand S."/>
            <person name="Jogler M."/>
            <person name="Boedeker C."/>
            <person name="Pinto D."/>
            <person name="Vollmers J."/>
            <person name="Rivas-Marin E."/>
            <person name="Kohn T."/>
            <person name="Peeters S.H."/>
            <person name="Heuer A."/>
            <person name="Rast P."/>
            <person name="Oberbeckmann S."/>
            <person name="Bunk B."/>
            <person name="Jeske O."/>
            <person name="Meyerdierks A."/>
            <person name="Storesund J.E."/>
            <person name="Kallscheuer N."/>
            <person name="Luecker S."/>
            <person name="Lage O.M."/>
            <person name="Pohl T."/>
            <person name="Merkel B.J."/>
            <person name="Hornburger P."/>
            <person name="Mueller R.-W."/>
            <person name="Bruemmer F."/>
            <person name="Labrenz M."/>
            <person name="Spormann A.M."/>
            <person name="Op Den Camp H."/>
            <person name="Overmann J."/>
            <person name="Amann R."/>
            <person name="Jetten M.S.M."/>
            <person name="Mascher T."/>
            <person name="Medema M.H."/>
            <person name="Devos D.P."/>
            <person name="Kaster A.-K."/>
            <person name="Ovreas L."/>
            <person name="Rohde M."/>
            <person name="Galperin M.Y."/>
            <person name="Jogler C."/>
        </authorList>
    </citation>
    <scope>NUCLEOTIDE SEQUENCE [LARGE SCALE GENOMIC DNA]</scope>
    <source>
        <strain evidence="5 6">Pla22</strain>
    </source>
</reference>
<keyword evidence="3 4" id="KW-0862">Zinc</keyword>
<dbReference type="OrthoDB" id="288014at2"/>
<evidence type="ECO:0000313" key="6">
    <source>
        <dbReference type="Proteomes" id="UP000316598"/>
    </source>
</evidence>
<evidence type="ECO:0000256" key="3">
    <source>
        <dbReference type="ARBA" id="ARBA00022833"/>
    </source>
</evidence>
<dbReference type="GO" id="GO:0051604">
    <property type="term" value="P:protein maturation"/>
    <property type="evidence" value="ECO:0007669"/>
    <property type="project" value="InterPro"/>
</dbReference>
<comment type="caution">
    <text evidence="5">The sequence shown here is derived from an EMBL/GenBank/DDBJ whole genome shotgun (WGS) entry which is preliminary data.</text>
</comment>
<dbReference type="Pfam" id="PF01155">
    <property type="entry name" value="HypA"/>
    <property type="match status" value="1"/>
</dbReference>
<keyword evidence="1 4" id="KW-0533">Nickel</keyword>
<evidence type="ECO:0000313" key="5">
    <source>
        <dbReference type="EMBL" id="TWT48050.1"/>
    </source>
</evidence>
<keyword evidence="2 4" id="KW-0479">Metal-binding</keyword>
<evidence type="ECO:0000256" key="4">
    <source>
        <dbReference type="HAMAP-Rule" id="MF_00213"/>
    </source>
</evidence>
<dbReference type="Proteomes" id="UP000316598">
    <property type="component" value="Unassembled WGS sequence"/>
</dbReference>
<feature type="binding site" evidence="4">
    <location>
        <position position="73"/>
    </location>
    <ligand>
        <name>Zn(2+)</name>
        <dbReference type="ChEBI" id="CHEBI:29105"/>
    </ligand>
</feature>
<evidence type="ECO:0000256" key="2">
    <source>
        <dbReference type="ARBA" id="ARBA00022723"/>
    </source>
</evidence>
<feature type="binding site" evidence="4">
    <location>
        <position position="2"/>
    </location>
    <ligand>
        <name>Ni(2+)</name>
        <dbReference type="ChEBI" id="CHEBI:49786"/>
    </ligand>
</feature>
<feature type="binding site" evidence="4">
    <location>
        <position position="89"/>
    </location>
    <ligand>
        <name>Zn(2+)</name>
        <dbReference type="ChEBI" id="CHEBI:29105"/>
    </ligand>
</feature>
<dbReference type="AlphaFoldDB" id="A0A5C5WBM2"/>
<evidence type="ECO:0000256" key="1">
    <source>
        <dbReference type="ARBA" id="ARBA00022596"/>
    </source>
</evidence>
<proteinExistence type="inferred from homology"/>
<dbReference type="Gene3D" id="3.30.2320.80">
    <property type="match status" value="1"/>
</dbReference>
<comment type="function">
    <text evidence="4">Involved in the maturation of [NiFe] hydrogenases. Required for nickel insertion into the metal center of the hydrogenase.</text>
</comment>
<feature type="binding site" evidence="4">
    <location>
        <position position="92"/>
    </location>
    <ligand>
        <name>Zn(2+)</name>
        <dbReference type="ChEBI" id="CHEBI:29105"/>
    </ligand>
</feature>
<comment type="similarity">
    <text evidence="4">Belongs to the HypA/HybF family.</text>
</comment>